<evidence type="ECO:0000313" key="4">
    <source>
        <dbReference type="EMBL" id="EAY30838.1"/>
    </source>
</evidence>
<name>A1ZFR4_MICM2</name>
<reference evidence="4 5" key="1">
    <citation type="submission" date="2007-01" db="EMBL/GenBank/DDBJ databases">
        <authorList>
            <person name="Haygood M."/>
            <person name="Podell S."/>
            <person name="Anderson C."/>
            <person name="Hopkinson B."/>
            <person name="Roe K."/>
            <person name="Barbeau K."/>
            <person name="Gaasterland T."/>
            <person name="Ferriera S."/>
            <person name="Johnson J."/>
            <person name="Kravitz S."/>
            <person name="Beeson K."/>
            <person name="Sutton G."/>
            <person name="Rogers Y.-H."/>
            <person name="Friedman R."/>
            <person name="Frazier M."/>
            <person name="Venter J.C."/>
        </authorList>
    </citation>
    <scope>NUCLEOTIDE SEQUENCE [LARGE SCALE GENOMIC DNA]</scope>
    <source>
        <strain evidence="4 5">ATCC 23134</strain>
    </source>
</reference>
<evidence type="ECO:0000313" key="5">
    <source>
        <dbReference type="Proteomes" id="UP000004095"/>
    </source>
</evidence>
<dbReference type="Proteomes" id="UP000004095">
    <property type="component" value="Unassembled WGS sequence"/>
</dbReference>
<evidence type="ECO:0000259" key="2">
    <source>
        <dbReference type="PROSITE" id="PS50110"/>
    </source>
</evidence>
<feature type="modified residue" description="4-aspartylphosphate" evidence="1">
    <location>
        <position position="55"/>
    </location>
</feature>
<dbReference type="PANTHER" id="PTHR45526:SF1">
    <property type="entry name" value="TRANSCRIPTIONAL REGULATORY PROTEIN DCUR-RELATED"/>
    <property type="match status" value="1"/>
</dbReference>
<dbReference type="Pfam" id="PF04397">
    <property type="entry name" value="LytTR"/>
    <property type="match status" value="1"/>
</dbReference>
<dbReference type="OrthoDB" id="1646880at2"/>
<protein>
    <submittedName>
        <fullName evidence="4">Two-component system response regulator protein</fullName>
    </submittedName>
</protein>
<dbReference type="Gene3D" id="3.40.50.2300">
    <property type="match status" value="1"/>
</dbReference>
<proteinExistence type="predicted"/>
<dbReference type="eggNOG" id="COG3279">
    <property type="taxonomic scope" value="Bacteria"/>
</dbReference>
<evidence type="ECO:0000256" key="1">
    <source>
        <dbReference type="PROSITE-ProRule" id="PRU00169"/>
    </source>
</evidence>
<keyword evidence="1" id="KW-0597">Phosphoprotein</keyword>
<dbReference type="PANTHER" id="PTHR45526">
    <property type="entry name" value="TRANSCRIPTIONAL REGULATORY PROTEIN DPIA"/>
    <property type="match status" value="1"/>
</dbReference>
<organism evidence="4 5">
    <name type="scientific">Microscilla marina ATCC 23134</name>
    <dbReference type="NCBI Taxonomy" id="313606"/>
    <lineage>
        <taxon>Bacteria</taxon>
        <taxon>Pseudomonadati</taxon>
        <taxon>Bacteroidota</taxon>
        <taxon>Cytophagia</taxon>
        <taxon>Cytophagales</taxon>
        <taxon>Microscillaceae</taxon>
        <taxon>Microscilla</taxon>
    </lineage>
</organism>
<dbReference type="InterPro" id="IPR001789">
    <property type="entry name" value="Sig_transdc_resp-reg_receiver"/>
</dbReference>
<dbReference type="RefSeq" id="WP_002694545.1">
    <property type="nucleotide sequence ID" value="NZ_AAWS01000005.1"/>
</dbReference>
<feature type="domain" description="HTH LytTR-type" evidence="3">
    <location>
        <begin position="153"/>
        <end position="243"/>
    </location>
</feature>
<dbReference type="SMART" id="SM00448">
    <property type="entry name" value="REC"/>
    <property type="match status" value="1"/>
</dbReference>
<dbReference type="SUPFAM" id="SSF52172">
    <property type="entry name" value="CheY-like"/>
    <property type="match status" value="1"/>
</dbReference>
<comment type="caution">
    <text evidence="4">The sequence shown here is derived from an EMBL/GenBank/DDBJ whole genome shotgun (WGS) entry which is preliminary data.</text>
</comment>
<dbReference type="SMART" id="SM00850">
    <property type="entry name" value="LytTR"/>
    <property type="match status" value="1"/>
</dbReference>
<dbReference type="PROSITE" id="PS50930">
    <property type="entry name" value="HTH_LYTTR"/>
    <property type="match status" value="1"/>
</dbReference>
<dbReference type="EMBL" id="AAWS01000005">
    <property type="protein sequence ID" value="EAY30838.1"/>
    <property type="molecule type" value="Genomic_DNA"/>
</dbReference>
<feature type="domain" description="Response regulatory" evidence="2">
    <location>
        <begin position="4"/>
        <end position="115"/>
    </location>
</feature>
<dbReference type="InterPro" id="IPR051271">
    <property type="entry name" value="2C-system_Tx_regulators"/>
</dbReference>
<accession>A1ZFR4</accession>
<dbReference type="GO" id="GO:0003677">
    <property type="term" value="F:DNA binding"/>
    <property type="evidence" value="ECO:0007669"/>
    <property type="project" value="InterPro"/>
</dbReference>
<evidence type="ECO:0000259" key="3">
    <source>
        <dbReference type="PROSITE" id="PS50930"/>
    </source>
</evidence>
<dbReference type="PROSITE" id="PS50110">
    <property type="entry name" value="RESPONSE_REGULATORY"/>
    <property type="match status" value="1"/>
</dbReference>
<keyword evidence="5" id="KW-1185">Reference proteome</keyword>
<sequence>MKLKCLLVDDEPLAHKIIQNYIARLNTLEVVGSCYNAIEALNFLYEHEVDLMFLDIQMPELNGLDMLKTLPHSPKVILTTAYTEFALESYEFGVVDYLLKPIAFPRFLKAVNRVIDDSSELQRSEKPPVINQQYSNANESLNGYLFLKENQVTHKVFLNNILFIQAYGNYLKFFTEDKMIMVADTMKNIMAQLPESDFVRVHKSYIVSLSKIDQIEGNQIKIINHTLPVGNKYRLVFEQKFKR</sequence>
<dbReference type="GO" id="GO:0000156">
    <property type="term" value="F:phosphorelay response regulator activity"/>
    <property type="evidence" value="ECO:0007669"/>
    <property type="project" value="TreeGrafter"/>
</dbReference>
<dbReference type="AlphaFoldDB" id="A1ZFR4"/>
<dbReference type="InterPro" id="IPR007492">
    <property type="entry name" value="LytTR_DNA-bd_dom"/>
</dbReference>
<dbReference type="InterPro" id="IPR011006">
    <property type="entry name" value="CheY-like_superfamily"/>
</dbReference>
<dbReference type="Gene3D" id="2.40.50.1020">
    <property type="entry name" value="LytTr DNA-binding domain"/>
    <property type="match status" value="1"/>
</dbReference>
<dbReference type="Pfam" id="PF00072">
    <property type="entry name" value="Response_reg"/>
    <property type="match status" value="1"/>
</dbReference>
<gene>
    <name evidence="4" type="ORF">M23134_01162</name>
</gene>